<dbReference type="Gene3D" id="3.90.245.10">
    <property type="entry name" value="Ribonucleoside hydrolase-like"/>
    <property type="match status" value="1"/>
</dbReference>
<keyword evidence="6" id="KW-1185">Reference proteome</keyword>
<comment type="similarity">
    <text evidence="1">Belongs to the IUNH family.</text>
</comment>
<evidence type="ECO:0000259" key="4">
    <source>
        <dbReference type="Pfam" id="PF01156"/>
    </source>
</evidence>
<dbReference type="GO" id="GO:0008477">
    <property type="term" value="F:purine nucleosidase activity"/>
    <property type="evidence" value="ECO:0007669"/>
    <property type="project" value="TreeGrafter"/>
</dbReference>
<evidence type="ECO:0000256" key="1">
    <source>
        <dbReference type="ARBA" id="ARBA00009176"/>
    </source>
</evidence>
<evidence type="ECO:0000256" key="3">
    <source>
        <dbReference type="ARBA" id="ARBA00023295"/>
    </source>
</evidence>
<dbReference type="OrthoDB" id="432381at2759"/>
<protein>
    <submittedName>
        <fullName evidence="5">Inosine/uridine-preferring nucleoside hydrolase domain-containing protein</fullName>
    </submittedName>
</protein>
<feature type="domain" description="Inosine/uridine-preferring nucleoside hydrolase" evidence="4">
    <location>
        <begin position="2"/>
        <end position="300"/>
    </location>
</feature>
<dbReference type="AlphaFoldDB" id="A0A5J5F767"/>
<keyword evidence="2 5" id="KW-0378">Hydrolase</keyword>
<reference evidence="5 6" key="1">
    <citation type="submission" date="2019-09" db="EMBL/GenBank/DDBJ databases">
        <title>Draft genome of the ectomycorrhizal ascomycete Sphaerosporella brunnea.</title>
        <authorList>
            <consortium name="DOE Joint Genome Institute"/>
            <person name="Benucci G.M."/>
            <person name="Marozzi G."/>
            <person name="Antonielli L."/>
            <person name="Sanchez S."/>
            <person name="Marco P."/>
            <person name="Wang X."/>
            <person name="Falini L.B."/>
            <person name="Barry K."/>
            <person name="Haridas S."/>
            <person name="Lipzen A."/>
            <person name="Labutti K."/>
            <person name="Grigoriev I.V."/>
            <person name="Murat C."/>
            <person name="Martin F."/>
            <person name="Albertini E."/>
            <person name="Donnini D."/>
            <person name="Bonito G."/>
        </authorList>
    </citation>
    <scope>NUCLEOTIDE SEQUENCE [LARGE SCALE GENOMIC DNA]</scope>
    <source>
        <strain evidence="5 6">Sb_GMNB300</strain>
    </source>
</reference>
<dbReference type="InParanoid" id="A0A5J5F767"/>
<dbReference type="SUPFAM" id="SSF53590">
    <property type="entry name" value="Nucleoside hydrolase"/>
    <property type="match status" value="1"/>
</dbReference>
<gene>
    <name evidence="5" type="ORF">FN846DRAFT_253374</name>
</gene>
<comment type="caution">
    <text evidence="5">The sequence shown here is derived from an EMBL/GenBank/DDBJ whole genome shotgun (WGS) entry which is preliminary data.</text>
</comment>
<dbReference type="PANTHER" id="PTHR12304:SF4">
    <property type="entry name" value="URIDINE NUCLEOSIDASE"/>
    <property type="match status" value="1"/>
</dbReference>
<evidence type="ECO:0000256" key="2">
    <source>
        <dbReference type="ARBA" id="ARBA00022801"/>
    </source>
</evidence>
<dbReference type="GO" id="GO:0005829">
    <property type="term" value="C:cytosol"/>
    <property type="evidence" value="ECO:0007669"/>
    <property type="project" value="TreeGrafter"/>
</dbReference>
<evidence type="ECO:0000313" key="6">
    <source>
        <dbReference type="Proteomes" id="UP000326924"/>
    </source>
</evidence>
<dbReference type="EMBL" id="VXIS01000020">
    <property type="protein sequence ID" value="KAA8912718.1"/>
    <property type="molecule type" value="Genomic_DNA"/>
</dbReference>
<dbReference type="InterPro" id="IPR023186">
    <property type="entry name" value="IUNH"/>
</dbReference>
<evidence type="ECO:0000313" key="5">
    <source>
        <dbReference type="EMBL" id="KAA8912718.1"/>
    </source>
</evidence>
<dbReference type="InterPro" id="IPR036452">
    <property type="entry name" value="Ribo_hydro-like"/>
</dbReference>
<keyword evidence="3" id="KW-0326">Glycosidase</keyword>
<organism evidence="5 6">
    <name type="scientific">Sphaerosporella brunnea</name>
    <dbReference type="NCBI Taxonomy" id="1250544"/>
    <lineage>
        <taxon>Eukaryota</taxon>
        <taxon>Fungi</taxon>
        <taxon>Dikarya</taxon>
        <taxon>Ascomycota</taxon>
        <taxon>Pezizomycotina</taxon>
        <taxon>Pezizomycetes</taxon>
        <taxon>Pezizales</taxon>
        <taxon>Pyronemataceae</taxon>
        <taxon>Sphaerosporella</taxon>
    </lineage>
</organism>
<accession>A0A5J5F767</accession>
<dbReference type="InterPro" id="IPR001910">
    <property type="entry name" value="Inosine/uridine_hydrolase_dom"/>
</dbReference>
<name>A0A5J5F767_9PEZI</name>
<proteinExistence type="inferred from homology"/>
<dbReference type="Pfam" id="PF01156">
    <property type="entry name" value="IU_nuc_hydro"/>
    <property type="match status" value="1"/>
</dbReference>
<sequence length="323" mass="34894">MLQISTVHGNASLDRVTYNALSILTSINRTSIPVYAGCRKPFMRPAVHAPDIHGSSGIDGTNLLPEPTASPNPGNAIMAMREAIMATPLHTCLLVATGTLTNVALLLATFPEVAAHLKEVSIMGGAFRERPDACGNITPTAEFNIYCDPEAAHSVLTHPALDGRVTLVPLDLTHTVLATEEVLARLLNRGEDGKPPGGFRRMLFELLTYFSATYARVFDITAGPPLHDPLAVAAVLPTDEVEWEMEKVRVNVVCHGDEVGKTVKTLEEPPAVGAGLGGEGKDPYTVVRVTKKVDVDAFWKLLLDMVEKAEGRYTWLEEEVLPN</sequence>
<dbReference type="FunCoup" id="A0A5J5F767">
    <property type="interactions" value="189"/>
</dbReference>
<dbReference type="PANTHER" id="PTHR12304">
    <property type="entry name" value="INOSINE-URIDINE PREFERRING NUCLEOSIDE HYDROLASE"/>
    <property type="match status" value="1"/>
</dbReference>
<dbReference type="GO" id="GO:0006152">
    <property type="term" value="P:purine nucleoside catabolic process"/>
    <property type="evidence" value="ECO:0007669"/>
    <property type="project" value="TreeGrafter"/>
</dbReference>
<dbReference type="Proteomes" id="UP000326924">
    <property type="component" value="Unassembled WGS sequence"/>
</dbReference>